<proteinExistence type="predicted"/>
<dbReference type="EMBL" id="ANHZ02000005">
    <property type="protein sequence ID" value="EME37175.1"/>
    <property type="molecule type" value="Genomic_DNA"/>
</dbReference>
<keyword evidence="3" id="KW-1185">Reference proteome</keyword>
<feature type="compositionally biased region" description="Low complexity" evidence="1">
    <location>
        <begin position="13"/>
        <end position="22"/>
    </location>
</feature>
<dbReference type="AlphaFoldDB" id="M2YF49"/>
<dbReference type="Proteomes" id="UP000009877">
    <property type="component" value="Unassembled WGS sequence"/>
</dbReference>
<accession>M2YF49</accession>
<name>M2YF49_9MICC</name>
<comment type="caution">
    <text evidence="2">The sequence shown here is derived from an EMBL/GenBank/DDBJ whole genome shotgun (WGS) entry which is preliminary data.</text>
</comment>
<organism evidence="2 3">
    <name type="scientific">Kocuria palustris PEL</name>
    <dbReference type="NCBI Taxonomy" id="1236550"/>
    <lineage>
        <taxon>Bacteria</taxon>
        <taxon>Bacillati</taxon>
        <taxon>Actinomycetota</taxon>
        <taxon>Actinomycetes</taxon>
        <taxon>Micrococcales</taxon>
        <taxon>Micrococcaceae</taxon>
        <taxon>Kocuria</taxon>
    </lineage>
</organism>
<protein>
    <submittedName>
        <fullName evidence="2">Uncharacterized protein</fullName>
    </submittedName>
</protein>
<gene>
    <name evidence="2" type="ORF">C884_02089</name>
</gene>
<sequence>MGHGDAPRRGRLRAPPLRGPRGFPEHADGHRPVCCPA</sequence>
<feature type="region of interest" description="Disordered" evidence="1">
    <location>
        <begin position="1"/>
        <end position="37"/>
    </location>
</feature>
<evidence type="ECO:0000313" key="2">
    <source>
        <dbReference type="EMBL" id="EME37175.1"/>
    </source>
</evidence>
<evidence type="ECO:0000313" key="3">
    <source>
        <dbReference type="Proteomes" id="UP000009877"/>
    </source>
</evidence>
<reference evidence="2 3" key="1">
    <citation type="journal article" date="2014" name="Genome Announc.">
        <title>Draft Genome Sequence of Kocuria palustris PEL.</title>
        <authorList>
            <person name="Sharma G."/>
            <person name="Khatri I."/>
            <person name="Subramanian S."/>
        </authorList>
    </citation>
    <scope>NUCLEOTIDE SEQUENCE [LARGE SCALE GENOMIC DNA]</scope>
    <source>
        <strain evidence="2 3">PEL</strain>
    </source>
</reference>
<evidence type="ECO:0000256" key="1">
    <source>
        <dbReference type="SAM" id="MobiDB-lite"/>
    </source>
</evidence>